<reference evidence="1" key="1">
    <citation type="submission" date="2020-07" db="EMBL/GenBank/DDBJ databases">
        <title>Multicomponent nature underlies the extraordinary mechanical properties of spider dragline silk.</title>
        <authorList>
            <person name="Kono N."/>
            <person name="Nakamura H."/>
            <person name="Mori M."/>
            <person name="Yoshida Y."/>
            <person name="Ohtoshi R."/>
            <person name="Malay A.D."/>
            <person name="Moran D.A.P."/>
            <person name="Tomita M."/>
            <person name="Numata K."/>
            <person name="Arakawa K."/>
        </authorList>
    </citation>
    <scope>NUCLEOTIDE SEQUENCE</scope>
</reference>
<accession>A0A8X6G4Q8</accession>
<dbReference type="EMBL" id="BMAO01011507">
    <property type="protein sequence ID" value="GFQ74233.1"/>
    <property type="molecule type" value="Genomic_DNA"/>
</dbReference>
<dbReference type="OrthoDB" id="6434527at2759"/>
<evidence type="ECO:0000313" key="1">
    <source>
        <dbReference type="EMBL" id="GFQ74233.1"/>
    </source>
</evidence>
<evidence type="ECO:0000313" key="2">
    <source>
        <dbReference type="Proteomes" id="UP000887116"/>
    </source>
</evidence>
<gene>
    <name evidence="1" type="ORF">TNCT_345201</name>
</gene>
<keyword evidence="2" id="KW-1185">Reference proteome</keyword>
<dbReference type="Proteomes" id="UP000887116">
    <property type="component" value="Unassembled WGS sequence"/>
</dbReference>
<organism evidence="1 2">
    <name type="scientific">Trichonephila clavata</name>
    <name type="common">Joro spider</name>
    <name type="synonym">Nephila clavata</name>
    <dbReference type="NCBI Taxonomy" id="2740835"/>
    <lineage>
        <taxon>Eukaryota</taxon>
        <taxon>Metazoa</taxon>
        <taxon>Ecdysozoa</taxon>
        <taxon>Arthropoda</taxon>
        <taxon>Chelicerata</taxon>
        <taxon>Arachnida</taxon>
        <taxon>Araneae</taxon>
        <taxon>Araneomorphae</taxon>
        <taxon>Entelegynae</taxon>
        <taxon>Araneoidea</taxon>
        <taxon>Nephilidae</taxon>
        <taxon>Trichonephila</taxon>
    </lineage>
</organism>
<protein>
    <submittedName>
        <fullName evidence="1">Uncharacterized protein</fullName>
    </submittedName>
</protein>
<dbReference type="AlphaFoldDB" id="A0A8X6G4Q8"/>
<comment type="caution">
    <text evidence="1">The sequence shown here is derived from an EMBL/GenBank/DDBJ whole genome shotgun (WGS) entry which is preliminary data.</text>
</comment>
<proteinExistence type="predicted"/>
<sequence length="75" mass="8501">MLCSNAVSCCLSAEVFKASDRNRLNIEVPENLALEREKVLENLMTFLRHDVVGEEHRILAEIGFGSKTNRTESHK</sequence>
<name>A0A8X6G4Q8_TRICU</name>